<comment type="pathway">
    <text evidence="1">Glycan metabolism; L-arabinan degradation.</text>
</comment>
<dbReference type="EMBL" id="PVBS01000002">
    <property type="protein sequence ID" value="PRD54013.1"/>
    <property type="molecule type" value="Genomic_DNA"/>
</dbReference>
<dbReference type="InterPro" id="IPR006710">
    <property type="entry name" value="Glyco_hydro_43"/>
</dbReference>
<keyword evidence="8" id="KW-0732">Signal</keyword>
<feature type="site" description="Important for catalytic activity, responsible for pKa modulation of the active site Glu and correct orientation of both the proton donor and substrate" evidence="6">
    <location>
        <position position="367"/>
    </location>
</feature>
<evidence type="ECO:0008006" key="11">
    <source>
        <dbReference type="Google" id="ProtNLM"/>
    </source>
</evidence>
<evidence type="ECO:0000256" key="1">
    <source>
        <dbReference type="ARBA" id="ARBA00004834"/>
    </source>
</evidence>
<keyword evidence="10" id="KW-1185">Reference proteome</keyword>
<evidence type="ECO:0000256" key="2">
    <source>
        <dbReference type="ARBA" id="ARBA00009865"/>
    </source>
</evidence>
<evidence type="ECO:0000256" key="7">
    <source>
        <dbReference type="RuleBase" id="RU361187"/>
    </source>
</evidence>
<dbReference type="PANTHER" id="PTHR43301">
    <property type="entry name" value="ARABINAN ENDO-1,5-ALPHA-L-ARABINOSIDASE"/>
    <property type="match status" value="1"/>
</dbReference>
<evidence type="ECO:0000256" key="4">
    <source>
        <dbReference type="ARBA" id="ARBA00023295"/>
    </source>
</evidence>
<sequence length="552" mass="61397">MKKSKRLLAGYLIVMAFSLMNIACKESENKIKDGEITQFVVWDQNSTKHELHVNNVKNIISNKETFPVNVNLSRLVAEFKTNYESVILKVDDALQQSGKTRNDFTKEVVYDLYVGDAKQRSYTVLITKGVLANSFQSFSFNEKEMENYQPIINEETGEISNENEIPKNINISDLAPVFTLMERGATVKVNGVKQVSGVQRHDFSKPIVYTIEGEDGSSRSYTVDLKQGDFVAIKNPVMSGSYADPTVIHVGNEFYTYVTSGRVRGYRSSDLFNWRSIGPPSEVFTTRPDFVEVVSGKDAPGMWAPDINYFDGKYVMYYSISQWGEGAKCGIGVGVSNLPQGPFVPPAGNPNGKLFISTEIGVHNSIDPCFYEENGKRYLFWGSFHGLYMTELTADGMAVKDMGQKTKVAGKAFEATYIHKRENYYYLFASVGGCCDGVNSSYKVVVGRSQNLAGPYVSRGGVDMNTIDAWGATGFDPIVLQGNDTYIGPGHNARIITDKNGVDWMLYHSYIKENNTVGSRNLMLGKVNWDNDGWPIVDNGTPSPILTEIPVF</sequence>
<feature type="chain" id="PRO_5015510373" description="Arabinan endo-1,5-alpha-L-arabinosidase" evidence="8">
    <location>
        <begin position="24"/>
        <end position="552"/>
    </location>
</feature>
<dbReference type="RefSeq" id="WP_105725974.1">
    <property type="nucleotide sequence ID" value="NZ_PVBS01000002.1"/>
</dbReference>
<gene>
    <name evidence="9" type="ORF">C5749_10955</name>
</gene>
<evidence type="ECO:0000313" key="9">
    <source>
        <dbReference type="EMBL" id="PRD54013.1"/>
    </source>
</evidence>
<name>A0A2S9JLI1_9SPHI</name>
<feature type="active site" description="Proton donor" evidence="5">
    <location>
        <position position="414"/>
    </location>
</feature>
<accession>A0A2S9JLI1</accession>
<evidence type="ECO:0000313" key="10">
    <source>
        <dbReference type="Proteomes" id="UP000238642"/>
    </source>
</evidence>
<dbReference type="SUPFAM" id="SSF75005">
    <property type="entry name" value="Arabinanase/levansucrase/invertase"/>
    <property type="match status" value="1"/>
</dbReference>
<dbReference type="AlphaFoldDB" id="A0A2S9JLI1"/>
<feature type="active site" description="Proton acceptor" evidence="5">
    <location>
        <position position="244"/>
    </location>
</feature>
<dbReference type="InterPro" id="IPR023296">
    <property type="entry name" value="Glyco_hydro_beta-prop_sf"/>
</dbReference>
<reference evidence="9 10" key="1">
    <citation type="submission" date="2018-02" db="EMBL/GenBank/DDBJ databases">
        <title>The draft genome of Sphingobacterium gobiense H7.</title>
        <authorList>
            <person name="Li L."/>
            <person name="Liu L."/>
            <person name="Zhang X."/>
            <person name="Wang T."/>
            <person name="Liang L."/>
        </authorList>
    </citation>
    <scope>NUCLEOTIDE SEQUENCE [LARGE SCALE GENOMIC DNA]</scope>
    <source>
        <strain evidence="9 10">ACCC 05757</strain>
    </source>
</reference>
<evidence type="ECO:0000256" key="8">
    <source>
        <dbReference type="SAM" id="SignalP"/>
    </source>
</evidence>
<evidence type="ECO:0000256" key="5">
    <source>
        <dbReference type="PIRSR" id="PIRSR606710-1"/>
    </source>
</evidence>
<dbReference type="InterPro" id="IPR050727">
    <property type="entry name" value="GH43_arabinanases"/>
</dbReference>
<dbReference type="CDD" id="cd18616">
    <property type="entry name" value="GH43_ABN-like"/>
    <property type="match status" value="1"/>
</dbReference>
<keyword evidence="3 7" id="KW-0378">Hydrolase</keyword>
<dbReference type="Gene3D" id="2.60.40.2340">
    <property type="match status" value="2"/>
</dbReference>
<dbReference type="GO" id="GO:0004553">
    <property type="term" value="F:hydrolase activity, hydrolyzing O-glycosyl compounds"/>
    <property type="evidence" value="ECO:0007669"/>
    <property type="project" value="InterPro"/>
</dbReference>
<comment type="similarity">
    <text evidence="2 7">Belongs to the glycosyl hydrolase 43 family.</text>
</comment>
<dbReference type="PANTHER" id="PTHR43301:SF3">
    <property type="entry name" value="ARABINAN ENDO-1,5-ALPHA-L-ARABINOSIDASE A-RELATED"/>
    <property type="match status" value="1"/>
</dbReference>
<evidence type="ECO:0000256" key="3">
    <source>
        <dbReference type="ARBA" id="ARBA00022801"/>
    </source>
</evidence>
<dbReference type="Pfam" id="PF04616">
    <property type="entry name" value="Glyco_hydro_43"/>
    <property type="match status" value="1"/>
</dbReference>
<dbReference type="Proteomes" id="UP000238642">
    <property type="component" value="Unassembled WGS sequence"/>
</dbReference>
<proteinExistence type="inferred from homology"/>
<keyword evidence="4 7" id="KW-0326">Glycosidase</keyword>
<feature type="signal peptide" evidence="8">
    <location>
        <begin position="1"/>
        <end position="23"/>
    </location>
</feature>
<evidence type="ECO:0000256" key="6">
    <source>
        <dbReference type="PIRSR" id="PIRSR606710-2"/>
    </source>
</evidence>
<comment type="caution">
    <text evidence="9">The sequence shown here is derived from an EMBL/GenBank/DDBJ whole genome shotgun (WGS) entry which is preliminary data.</text>
</comment>
<dbReference type="GO" id="GO:0005975">
    <property type="term" value="P:carbohydrate metabolic process"/>
    <property type="evidence" value="ECO:0007669"/>
    <property type="project" value="InterPro"/>
</dbReference>
<organism evidence="9 10">
    <name type="scientific">Sphingobacterium gobiense</name>
    <dbReference type="NCBI Taxonomy" id="1382456"/>
    <lineage>
        <taxon>Bacteria</taxon>
        <taxon>Pseudomonadati</taxon>
        <taxon>Bacteroidota</taxon>
        <taxon>Sphingobacteriia</taxon>
        <taxon>Sphingobacteriales</taxon>
        <taxon>Sphingobacteriaceae</taxon>
        <taxon>Sphingobacterium</taxon>
    </lineage>
</organism>
<protein>
    <recommendedName>
        <fullName evidence="11">Arabinan endo-1,5-alpha-L-arabinosidase</fullName>
    </recommendedName>
</protein>
<dbReference type="OrthoDB" id="9801455at2"/>
<dbReference type="Gene3D" id="2.115.10.20">
    <property type="entry name" value="Glycosyl hydrolase domain, family 43"/>
    <property type="match status" value="1"/>
</dbReference>